<feature type="region of interest" description="Disordered" evidence="1">
    <location>
        <begin position="180"/>
        <end position="204"/>
    </location>
</feature>
<gene>
    <name evidence="2" type="ORF">N7493_007273</name>
</gene>
<keyword evidence="3" id="KW-1185">Reference proteome</keyword>
<proteinExistence type="predicted"/>
<comment type="caution">
    <text evidence="2">The sequence shown here is derived from an EMBL/GenBank/DDBJ whole genome shotgun (WGS) entry which is preliminary data.</text>
</comment>
<reference evidence="2" key="1">
    <citation type="journal article" date="2023" name="IMA Fungus">
        <title>Comparative genomic study of the Penicillium genus elucidates a diverse pangenome and 15 lateral gene transfer events.</title>
        <authorList>
            <person name="Petersen C."/>
            <person name="Sorensen T."/>
            <person name="Nielsen M.R."/>
            <person name="Sondergaard T.E."/>
            <person name="Sorensen J.L."/>
            <person name="Fitzpatrick D.A."/>
            <person name="Frisvad J.C."/>
            <person name="Nielsen K.L."/>
        </authorList>
    </citation>
    <scope>NUCLEOTIDE SEQUENCE</scope>
    <source>
        <strain evidence="2">IBT 17514</strain>
    </source>
</reference>
<sequence>MSIHIRSDRRYSGGNQPLEIPALTFGDEELPPGPWAQFLQKLNFTNSRQADIPATKMLDILNNSLSCKATAKISQHLGLQPSIKQSTSGNQISRRIMSMVAILRTEISEYLAAVEKVKDVIETMGKTMSEICPAGSAAEREQIFRDAGTLSPENSANVQECRTRKGNIVRMTQEIVRLSEAQLAKEEETQARKKPRQPRPNRNY</sequence>
<reference evidence="2" key="2">
    <citation type="submission" date="2023-01" db="EMBL/GenBank/DDBJ databases">
        <authorList>
            <person name="Petersen C."/>
        </authorList>
    </citation>
    <scope>NUCLEOTIDE SEQUENCE</scope>
    <source>
        <strain evidence="2">IBT 17514</strain>
    </source>
</reference>
<accession>A0AAD6MUP3</accession>
<evidence type="ECO:0000313" key="2">
    <source>
        <dbReference type="EMBL" id="KAJ5719695.1"/>
    </source>
</evidence>
<dbReference type="Proteomes" id="UP001215712">
    <property type="component" value="Unassembled WGS sequence"/>
</dbReference>
<organism evidence="2 3">
    <name type="scientific">Penicillium malachiteum</name>
    <dbReference type="NCBI Taxonomy" id="1324776"/>
    <lineage>
        <taxon>Eukaryota</taxon>
        <taxon>Fungi</taxon>
        <taxon>Dikarya</taxon>
        <taxon>Ascomycota</taxon>
        <taxon>Pezizomycotina</taxon>
        <taxon>Eurotiomycetes</taxon>
        <taxon>Eurotiomycetidae</taxon>
        <taxon>Eurotiales</taxon>
        <taxon>Aspergillaceae</taxon>
        <taxon>Penicillium</taxon>
    </lineage>
</organism>
<feature type="compositionally biased region" description="Basic residues" evidence="1">
    <location>
        <begin position="192"/>
        <end position="204"/>
    </location>
</feature>
<dbReference type="EMBL" id="JAQJAN010000010">
    <property type="protein sequence ID" value="KAJ5719695.1"/>
    <property type="molecule type" value="Genomic_DNA"/>
</dbReference>
<evidence type="ECO:0000313" key="3">
    <source>
        <dbReference type="Proteomes" id="UP001215712"/>
    </source>
</evidence>
<dbReference type="AlphaFoldDB" id="A0AAD6MUP3"/>
<protein>
    <submittedName>
        <fullName evidence="2">Uncharacterized protein</fullName>
    </submittedName>
</protein>
<evidence type="ECO:0000256" key="1">
    <source>
        <dbReference type="SAM" id="MobiDB-lite"/>
    </source>
</evidence>
<name>A0AAD6MUP3_9EURO</name>